<proteinExistence type="predicted"/>
<dbReference type="InterPro" id="IPR004841">
    <property type="entry name" value="AA-permease/SLC12A_dom"/>
</dbReference>
<evidence type="ECO:0000313" key="8">
    <source>
        <dbReference type="Proteomes" id="UP000037035"/>
    </source>
</evidence>
<gene>
    <name evidence="7" type="ORF">VP01_2299g3</name>
</gene>
<evidence type="ECO:0000313" key="7">
    <source>
        <dbReference type="EMBL" id="KNZ56874.1"/>
    </source>
</evidence>
<protein>
    <recommendedName>
        <fullName evidence="6">Amino acid permease/ SLC12A domain-containing protein</fullName>
    </recommendedName>
</protein>
<feature type="transmembrane region" description="Helical" evidence="5">
    <location>
        <begin position="93"/>
        <end position="117"/>
    </location>
</feature>
<reference evidence="7 8" key="1">
    <citation type="submission" date="2015-08" db="EMBL/GenBank/DDBJ databases">
        <title>Next Generation Sequencing and Analysis of the Genome of Puccinia sorghi L Schw, the Causal Agent of Maize Common Rust.</title>
        <authorList>
            <person name="Rochi L."/>
            <person name="Burguener G."/>
            <person name="Darino M."/>
            <person name="Turjanski A."/>
            <person name="Kreff E."/>
            <person name="Dieguez M.J."/>
            <person name="Sacco F."/>
        </authorList>
    </citation>
    <scope>NUCLEOTIDE SEQUENCE [LARGE SCALE GENOMIC DNA]</scope>
    <source>
        <strain evidence="7 8">RO10H11247</strain>
    </source>
</reference>
<evidence type="ECO:0000256" key="3">
    <source>
        <dbReference type="ARBA" id="ARBA00022989"/>
    </source>
</evidence>
<dbReference type="PANTHER" id="PTHR43341:SF20">
    <property type="entry name" value="AAT FAMILY AMINO ACID TRANSPORTER"/>
    <property type="match status" value="1"/>
</dbReference>
<keyword evidence="3 5" id="KW-1133">Transmembrane helix</keyword>
<feature type="transmembrane region" description="Helical" evidence="5">
    <location>
        <begin position="547"/>
        <end position="571"/>
    </location>
</feature>
<feature type="transmembrane region" description="Helical" evidence="5">
    <location>
        <begin position="414"/>
        <end position="433"/>
    </location>
</feature>
<accession>A0A0L6V845</accession>
<feature type="transmembrane region" description="Helical" evidence="5">
    <location>
        <begin position="287"/>
        <end position="306"/>
    </location>
</feature>
<dbReference type="STRING" id="27349.A0A0L6V845"/>
<keyword evidence="8" id="KW-1185">Reference proteome</keyword>
<comment type="caution">
    <text evidence="7">The sequence shown here is derived from an EMBL/GenBank/DDBJ whole genome shotgun (WGS) entry which is preliminary data.</text>
</comment>
<evidence type="ECO:0000256" key="5">
    <source>
        <dbReference type="SAM" id="Phobius"/>
    </source>
</evidence>
<feature type="transmembrane region" description="Helical" evidence="5">
    <location>
        <begin position="520"/>
        <end position="541"/>
    </location>
</feature>
<feature type="transmembrane region" description="Helical" evidence="5">
    <location>
        <begin position="597"/>
        <end position="617"/>
    </location>
</feature>
<dbReference type="InterPro" id="IPR050524">
    <property type="entry name" value="APC_YAT"/>
</dbReference>
<dbReference type="Gene3D" id="1.20.1740.10">
    <property type="entry name" value="Amino acid/polyamine transporter I"/>
    <property type="match status" value="1"/>
</dbReference>
<sequence>MVHTHQMGVDQLWYQKGLEDFTRVVACCGAYQEKGRDLLEQTYDVDSKLGEGEGKKHLPGSNEGLKRGMESRHIQVRPPLFYKISRLPKITPVAGKTFSMIFFFGGGEGTSFLTFLLEIGTGLFLGTASALHDAGPAGMVLGYIVMGSVSWVVMGCLGEMGLSLRSSRDLTHHEMRPNAAKITALMLKANNSFSLHHSFPSTDSRRARQPGRKVSGLSVSKFLPTEMSASAVLINYWITSVNNSVWIFIALAIVISINSCGSKFYGEFEFWSVASAVIYQVGNNCKSALPFVGLIVLGIVLGNFQIERTHHNRFGVILSNSWNEFVDLGGGPNRDFIGFRYWKNPGPFVEHLGRKGPLGRFMGFFKTSLTHPVGLVRAATNQASFSTLGSEIAAFAAAEAKNPKKALPTAIKAIIWRLAVFYFMGTMIIGLLVPSSEPRLQLRSHNAASSPFVIAIEKSGIKYLPSYLNISIERIINVVLISSAWSAASSNMYISSRALYSLAIEGNAPKLFRKTTSWGIPWPCVIVACFWGCLALLSVSHSGAGAVFGWLANMYSTCGFLTWIGILITYVRWDAGVKAQKIDRSTFPYSFPLRTPAAIYGICVCTFLAFASSYQVFVSVDAVARNNFQSFIRIRSSVRRMILNSRVFLSAEQMSVHCIIRLCLVAKQLGPSSLLYGVSLLNRLSKKEKKLMIGPQIFSNGNFCRVIRGKLRLV</sequence>
<evidence type="ECO:0000256" key="1">
    <source>
        <dbReference type="ARBA" id="ARBA00004141"/>
    </source>
</evidence>
<dbReference type="VEuPathDB" id="FungiDB:VP01_2299g3"/>
<comment type="subcellular location">
    <subcellularLocation>
        <location evidence="1">Membrane</location>
        <topology evidence="1">Multi-pass membrane protein</topology>
    </subcellularLocation>
</comment>
<dbReference type="Pfam" id="PF00324">
    <property type="entry name" value="AA_permease"/>
    <property type="match status" value="1"/>
</dbReference>
<keyword evidence="2 5" id="KW-0812">Transmembrane</keyword>
<name>A0A0L6V845_9BASI</name>
<dbReference type="PANTHER" id="PTHR43341">
    <property type="entry name" value="AMINO ACID PERMEASE"/>
    <property type="match status" value="1"/>
</dbReference>
<dbReference type="Proteomes" id="UP000037035">
    <property type="component" value="Unassembled WGS sequence"/>
</dbReference>
<keyword evidence="4 5" id="KW-0472">Membrane</keyword>
<feature type="domain" description="Amino acid permease/ SLC12A" evidence="6">
    <location>
        <begin position="118"/>
        <end position="622"/>
    </location>
</feature>
<dbReference type="AlphaFoldDB" id="A0A0L6V845"/>
<feature type="transmembrane region" description="Helical" evidence="5">
    <location>
        <begin position="244"/>
        <end position="266"/>
    </location>
</feature>
<evidence type="ECO:0000259" key="6">
    <source>
        <dbReference type="Pfam" id="PF00324"/>
    </source>
</evidence>
<feature type="transmembrane region" description="Helical" evidence="5">
    <location>
        <begin position="137"/>
        <end position="158"/>
    </location>
</feature>
<dbReference type="EMBL" id="LAVV01007168">
    <property type="protein sequence ID" value="KNZ56874.1"/>
    <property type="molecule type" value="Genomic_DNA"/>
</dbReference>
<dbReference type="GO" id="GO:0016020">
    <property type="term" value="C:membrane"/>
    <property type="evidence" value="ECO:0007669"/>
    <property type="project" value="UniProtKB-SubCell"/>
</dbReference>
<dbReference type="OrthoDB" id="10062876at2759"/>
<dbReference type="GO" id="GO:0015171">
    <property type="term" value="F:amino acid transmembrane transporter activity"/>
    <property type="evidence" value="ECO:0007669"/>
    <property type="project" value="TreeGrafter"/>
</dbReference>
<evidence type="ECO:0000256" key="2">
    <source>
        <dbReference type="ARBA" id="ARBA00022692"/>
    </source>
</evidence>
<evidence type="ECO:0000256" key="4">
    <source>
        <dbReference type="ARBA" id="ARBA00023136"/>
    </source>
</evidence>
<organism evidence="7 8">
    <name type="scientific">Puccinia sorghi</name>
    <dbReference type="NCBI Taxonomy" id="27349"/>
    <lineage>
        <taxon>Eukaryota</taxon>
        <taxon>Fungi</taxon>
        <taxon>Dikarya</taxon>
        <taxon>Basidiomycota</taxon>
        <taxon>Pucciniomycotina</taxon>
        <taxon>Pucciniomycetes</taxon>
        <taxon>Pucciniales</taxon>
        <taxon>Pucciniaceae</taxon>
        <taxon>Puccinia</taxon>
    </lineage>
</organism>